<dbReference type="KEGG" id="psuu:Psuf_014120"/>
<evidence type="ECO:0000313" key="2">
    <source>
        <dbReference type="EMBL" id="BCB84099.1"/>
    </source>
</evidence>
<reference evidence="2 3" key="1">
    <citation type="submission" date="2020-03" db="EMBL/GenBank/DDBJ databases">
        <title>Whole genome shotgun sequence of Phytohabitans suffuscus NBRC 105367.</title>
        <authorList>
            <person name="Komaki H."/>
            <person name="Tamura T."/>
        </authorList>
    </citation>
    <scope>NUCLEOTIDE SEQUENCE [LARGE SCALE GENOMIC DNA]</scope>
    <source>
        <strain evidence="2 3">NBRC 105367</strain>
    </source>
</reference>
<organism evidence="2 3">
    <name type="scientific">Phytohabitans suffuscus</name>
    <dbReference type="NCBI Taxonomy" id="624315"/>
    <lineage>
        <taxon>Bacteria</taxon>
        <taxon>Bacillati</taxon>
        <taxon>Actinomycetota</taxon>
        <taxon>Actinomycetes</taxon>
        <taxon>Micromonosporales</taxon>
        <taxon>Micromonosporaceae</taxon>
    </lineage>
</organism>
<protein>
    <recommendedName>
        <fullName evidence="1">CD-NTase-associated protein 12/Pycsar effector protein TIR domain-containing protein</fullName>
    </recommendedName>
</protein>
<keyword evidence="3" id="KW-1185">Reference proteome</keyword>
<evidence type="ECO:0000313" key="3">
    <source>
        <dbReference type="Proteomes" id="UP000503011"/>
    </source>
</evidence>
<dbReference type="Pfam" id="PF10137">
    <property type="entry name" value="CAP12-PCTIR_TIR"/>
    <property type="match status" value="1"/>
</dbReference>
<sequence>MDVERGSRLPSAGPSSRDIFVIHGRDEQVREPFFEFLRAVDLRPLEWEALVSGTGRTSPSLLDVVETALARAGAVVALLTPDDIVQLHPSLHQTGERTVETKPSLQPRPNVLVELGMALGICRDRTIIVEIGDLRPVADLGGINVIRFDGTEHTLGKLVQRLRSAGCPVDEGGNDWRSRRRFANLEAFGRKPE</sequence>
<name>A0A6F8YDK2_9ACTN</name>
<feature type="domain" description="CD-NTase-associated protein 12/Pycsar effector protein TIR" evidence="1">
    <location>
        <begin position="19"/>
        <end position="149"/>
    </location>
</feature>
<proteinExistence type="predicted"/>
<dbReference type="Proteomes" id="UP000503011">
    <property type="component" value="Chromosome"/>
</dbReference>
<accession>A0A6F8YDK2</accession>
<dbReference type="EMBL" id="AP022871">
    <property type="protein sequence ID" value="BCB84099.1"/>
    <property type="molecule type" value="Genomic_DNA"/>
</dbReference>
<dbReference type="AlphaFoldDB" id="A0A6F8YDK2"/>
<reference evidence="2 3" key="2">
    <citation type="submission" date="2020-03" db="EMBL/GenBank/DDBJ databases">
        <authorList>
            <person name="Ichikawa N."/>
            <person name="Kimura A."/>
            <person name="Kitahashi Y."/>
            <person name="Uohara A."/>
        </authorList>
    </citation>
    <scope>NUCLEOTIDE SEQUENCE [LARGE SCALE GENOMIC DNA]</scope>
    <source>
        <strain evidence="2 3">NBRC 105367</strain>
    </source>
</reference>
<dbReference type="RefSeq" id="WP_173155127.1">
    <property type="nucleotide sequence ID" value="NZ_AP022871.1"/>
</dbReference>
<evidence type="ECO:0000259" key="1">
    <source>
        <dbReference type="Pfam" id="PF10137"/>
    </source>
</evidence>
<gene>
    <name evidence="2" type="ORF">Psuf_014120</name>
</gene>
<dbReference type="GO" id="GO:0050135">
    <property type="term" value="F:NADP+ nucleosidase activity"/>
    <property type="evidence" value="ECO:0007669"/>
    <property type="project" value="InterPro"/>
</dbReference>
<dbReference type="InterPro" id="IPR019302">
    <property type="entry name" value="CAP12/PCTIR_TIR_dom"/>
</dbReference>